<feature type="chain" id="PRO_5014444225" evidence="1">
    <location>
        <begin position="34"/>
        <end position="62"/>
    </location>
</feature>
<keyword evidence="1" id="KW-0732">Signal</keyword>
<gene>
    <name evidence="2" type="ORF">L195_g058933</name>
</gene>
<dbReference type="EMBL" id="ASHM01125516">
    <property type="protein sequence ID" value="PNX57919.1"/>
    <property type="molecule type" value="Genomic_DNA"/>
</dbReference>
<feature type="signal peptide" evidence="1">
    <location>
        <begin position="1"/>
        <end position="33"/>
    </location>
</feature>
<organism evidence="2 3">
    <name type="scientific">Trifolium pratense</name>
    <name type="common">Red clover</name>
    <dbReference type="NCBI Taxonomy" id="57577"/>
    <lineage>
        <taxon>Eukaryota</taxon>
        <taxon>Viridiplantae</taxon>
        <taxon>Streptophyta</taxon>
        <taxon>Embryophyta</taxon>
        <taxon>Tracheophyta</taxon>
        <taxon>Spermatophyta</taxon>
        <taxon>Magnoliopsida</taxon>
        <taxon>eudicotyledons</taxon>
        <taxon>Gunneridae</taxon>
        <taxon>Pentapetalae</taxon>
        <taxon>rosids</taxon>
        <taxon>fabids</taxon>
        <taxon>Fabales</taxon>
        <taxon>Fabaceae</taxon>
        <taxon>Papilionoideae</taxon>
        <taxon>50 kb inversion clade</taxon>
        <taxon>NPAAA clade</taxon>
        <taxon>Hologalegina</taxon>
        <taxon>IRL clade</taxon>
        <taxon>Trifolieae</taxon>
        <taxon>Trifolium</taxon>
    </lineage>
</organism>
<dbReference type="AlphaFoldDB" id="A0A2K3JV36"/>
<proteinExistence type="predicted"/>
<accession>A0A2K3JV36</accession>
<comment type="caution">
    <text evidence="2">The sequence shown here is derived from an EMBL/GenBank/DDBJ whole genome shotgun (WGS) entry which is preliminary data.</text>
</comment>
<reference evidence="2 3" key="1">
    <citation type="journal article" date="2014" name="Am. J. Bot.">
        <title>Genome assembly and annotation for red clover (Trifolium pratense; Fabaceae).</title>
        <authorList>
            <person name="Istvanek J."/>
            <person name="Jaros M."/>
            <person name="Krenek A."/>
            <person name="Repkova J."/>
        </authorList>
    </citation>
    <scope>NUCLEOTIDE SEQUENCE [LARGE SCALE GENOMIC DNA]</scope>
    <source>
        <strain evidence="3">cv. Tatra</strain>
        <tissue evidence="2">Young leaves</tissue>
    </source>
</reference>
<dbReference type="Proteomes" id="UP000236291">
    <property type="component" value="Unassembled WGS sequence"/>
</dbReference>
<name>A0A2K3JV36_TRIPR</name>
<evidence type="ECO:0000313" key="2">
    <source>
        <dbReference type="EMBL" id="PNX57919.1"/>
    </source>
</evidence>
<reference evidence="2 3" key="2">
    <citation type="journal article" date="2017" name="Front. Plant Sci.">
        <title>Gene Classification and Mining of Molecular Markers Useful in Red Clover (Trifolium pratense) Breeding.</title>
        <authorList>
            <person name="Istvanek J."/>
            <person name="Dluhosova J."/>
            <person name="Dluhos P."/>
            <person name="Patkova L."/>
            <person name="Nedelnik J."/>
            <person name="Repkova J."/>
        </authorList>
    </citation>
    <scope>NUCLEOTIDE SEQUENCE [LARGE SCALE GENOMIC DNA]</scope>
    <source>
        <strain evidence="3">cv. Tatra</strain>
        <tissue evidence="2">Young leaves</tissue>
    </source>
</reference>
<sequence>MARLSGFEFVGSSSCFPLLNIIALACPLGFCCGCPRNVPAGAEDFLVSLSLYDYEVLHHQFK</sequence>
<dbReference type="PROSITE" id="PS51257">
    <property type="entry name" value="PROKAR_LIPOPROTEIN"/>
    <property type="match status" value="1"/>
</dbReference>
<protein>
    <submittedName>
        <fullName evidence="2">Uncharacterized protein</fullName>
    </submittedName>
</protein>
<evidence type="ECO:0000256" key="1">
    <source>
        <dbReference type="SAM" id="SignalP"/>
    </source>
</evidence>
<feature type="non-terminal residue" evidence="2">
    <location>
        <position position="62"/>
    </location>
</feature>
<evidence type="ECO:0000313" key="3">
    <source>
        <dbReference type="Proteomes" id="UP000236291"/>
    </source>
</evidence>